<comment type="caution">
    <text evidence="2">The sequence shown here is derived from an EMBL/GenBank/DDBJ whole genome shotgun (WGS) entry which is preliminary data.</text>
</comment>
<proteinExistence type="predicted"/>
<sequence length="36" mass="4125">QEKEAGRKAKRHTIIFVACCSVAWLSIVILSYYILN</sequence>
<feature type="transmembrane region" description="Helical" evidence="1">
    <location>
        <begin position="12"/>
        <end position="35"/>
    </location>
</feature>
<dbReference type="AlphaFoldDB" id="X1CD83"/>
<evidence type="ECO:0000313" key="2">
    <source>
        <dbReference type="EMBL" id="GAH05547.1"/>
    </source>
</evidence>
<protein>
    <submittedName>
        <fullName evidence="2">Uncharacterized protein</fullName>
    </submittedName>
</protein>
<name>X1CD83_9ZZZZ</name>
<keyword evidence="1" id="KW-1133">Transmembrane helix</keyword>
<keyword evidence="1" id="KW-0472">Membrane</keyword>
<evidence type="ECO:0000256" key="1">
    <source>
        <dbReference type="SAM" id="Phobius"/>
    </source>
</evidence>
<keyword evidence="1" id="KW-0812">Transmembrane</keyword>
<dbReference type="EMBL" id="BART01038413">
    <property type="protein sequence ID" value="GAH05547.1"/>
    <property type="molecule type" value="Genomic_DNA"/>
</dbReference>
<organism evidence="2">
    <name type="scientific">marine sediment metagenome</name>
    <dbReference type="NCBI Taxonomy" id="412755"/>
    <lineage>
        <taxon>unclassified sequences</taxon>
        <taxon>metagenomes</taxon>
        <taxon>ecological metagenomes</taxon>
    </lineage>
</organism>
<gene>
    <name evidence="2" type="ORF">S01H4_63724</name>
</gene>
<accession>X1CD83</accession>
<reference evidence="2" key="1">
    <citation type="journal article" date="2014" name="Front. Microbiol.">
        <title>High frequency of phylogenetically diverse reductive dehalogenase-homologous genes in deep subseafloor sedimentary metagenomes.</title>
        <authorList>
            <person name="Kawai M."/>
            <person name="Futagami T."/>
            <person name="Toyoda A."/>
            <person name="Takaki Y."/>
            <person name="Nishi S."/>
            <person name="Hori S."/>
            <person name="Arai W."/>
            <person name="Tsubouchi T."/>
            <person name="Morono Y."/>
            <person name="Uchiyama I."/>
            <person name="Ito T."/>
            <person name="Fujiyama A."/>
            <person name="Inagaki F."/>
            <person name="Takami H."/>
        </authorList>
    </citation>
    <scope>NUCLEOTIDE SEQUENCE</scope>
    <source>
        <strain evidence="2">Expedition CK06-06</strain>
    </source>
</reference>
<feature type="non-terminal residue" evidence="2">
    <location>
        <position position="1"/>
    </location>
</feature>